<dbReference type="Pfam" id="PF00440">
    <property type="entry name" value="TetR_N"/>
    <property type="match status" value="1"/>
</dbReference>
<dbReference type="Proteomes" id="UP000295136">
    <property type="component" value="Unassembled WGS sequence"/>
</dbReference>
<dbReference type="InterPro" id="IPR001647">
    <property type="entry name" value="HTH_TetR"/>
</dbReference>
<dbReference type="GO" id="GO:0003700">
    <property type="term" value="F:DNA-binding transcription factor activity"/>
    <property type="evidence" value="ECO:0007669"/>
    <property type="project" value="TreeGrafter"/>
</dbReference>
<dbReference type="InterPro" id="IPR004111">
    <property type="entry name" value="Repressor_TetR_C"/>
</dbReference>
<sequence length="244" mass="26403">MPAPLRRLWRLSTGSHRGRPAGLDVDRVVRTAMELADRHGLPGATLPKVAETLGVTKMSLYRYVGSKDELFDLMADLATGPPPQISEQAGWRAGVRQWMLANRQVYERHPWLSQLPITGPPRGPHAIGWMDAMLRALRGTGLDWRVKVGVLNLVGGFVRTVGAQEQQLAQGRRQTGLDLAQTERAYSGAMAALVDADRFPEAAQLFASDAFTSPPPDGASAGFPFGMELILDGIELLIAKAGTG</sequence>
<reference evidence="6 7" key="1">
    <citation type="submission" date="2019-03" db="EMBL/GenBank/DDBJ databases">
        <title>Draft genome sequences of novel Actinobacteria.</title>
        <authorList>
            <person name="Sahin N."/>
            <person name="Ay H."/>
            <person name="Saygin H."/>
        </authorList>
    </citation>
    <scope>NUCLEOTIDE SEQUENCE [LARGE SCALE GENOMIC DNA]</scope>
    <source>
        <strain evidence="6 7">6K102</strain>
    </source>
</reference>
<dbReference type="SUPFAM" id="SSF48498">
    <property type="entry name" value="Tetracyclin repressor-like, C-terminal domain"/>
    <property type="match status" value="1"/>
</dbReference>
<dbReference type="Gene3D" id="1.10.10.60">
    <property type="entry name" value="Homeodomain-like"/>
    <property type="match status" value="1"/>
</dbReference>
<protein>
    <submittedName>
        <fullName evidence="6">TetR/AcrR family transcriptional regulator</fullName>
    </submittedName>
</protein>
<dbReference type="Gene3D" id="1.10.357.10">
    <property type="entry name" value="Tetracycline Repressor, domain 2"/>
    <property type="match status" value="1"/>
</dbReference>
<dbReference type="GO" id="GO:0000976">
    <property type="term" value="F:transcription cis-regulatory region binding"/>
    <property type="evidence" value="ECO:0007669"/>
    <property type="project" value="TreeGrafter"/>
</dbReference>
<keyword evidence="1" id="KW-0805">Transcription regulation</keyword>
<dbReference type="InterPro" id="IPR009057">
    <property type="entry name" value="Homeodomain-like_sf"/>
</dbReference>
<dbReference type="PRINTS" id="PR00455">
    <property type="entry name" value="HTHTETR"/>
</dbReference>
<accession>A0A4R5FYX8</accession>
<evidence type="ECO:0000256" key="4">
    <source>
        <dbReference type="PROSITE-ProRule" id="PRU00335"/>
    </source>
</evidence>
<name>A0A4R5FYX8_9ACTN</name>
<dbReference type="PANTHER" id="PTHR30055">
    <property type="entry name" value="HTH-TYPE TRANSCRIPTIONAL REGULATOR RUTR"/>
    <property type="match status" value="1"/>
</dbReference>
<evidence type="ECO:0000313" key="6">
    <source>
        <dbReference type="EMBL" id="TDE60459.1"/>
    </source>
</evidence>
<keyword evidence="2 4" id="KW-0238">DNA-binding</keyword>
<dbReference type="Pfam" id="PF02909">
    <property type="entry name" value="TetR_C_1"/>
    <property type="match status" value="1"/>
</dbReference>
<comment type="caution">
    <text evidence="6">The sequence shown here is derived from an EMBL/GenBank/DDBJ whole genome shotgun (WGS) entry which is preliminary data.</text>
</comment>
<dbReference type="GO" id="GO:0045892">
    <property type="term" value="P:negative regulation of DNA-templated transcription"/>
    <property type="evidence" value="ECO:0007669"/>
    <property type="project" value="InterPro"/>
</dbReference>
<feature type="domain" description="HTH tetR-type" evidence="5">
    <location>
        <begin position="22"/>
        <end position="82"/>
    </location>
</feature>
<evidence type="ECO:0000256" key="2">
    <source>
        <dbReference type="ARBA" id="ARBA00023125"/>
    </source>
</evidence>
<organism evidence="6 7">
    <name type="scientific">Nonomuraea mesophila</name>
    <dbReference type="NCBI Taxonomy" id="2530382"/>
    <lineage>
        <taxon>Bacteria</taxon>
        <taxon>Bacillati</taxon>
        <taxon>Actinomycetota</taxon>
        <taxon>Actinomycetes</taxon>
        <taxon>Streptosporangiales</taxon>
        <taxon>Streptosporangiaceae</taxon>
        <taxon>Nonomuraea</taxon>
    </lineage>
</organism>
<evidence type="ECO:0000256" key="1">
    <source>
        <dbReference type="ARBA" id="ARBA00023015"/>
    </source>
</evidence>
<gene>
    <name evidence="6" type="ORF">E1295_00295</name>
</gene>
<evidence type="ECO:0000313" key="7">
    <source>
        <dbReference type="Proteomes" id="UP000295136"/>
    </source>
</evidence>
<keyword evidence="7" id="KW-1185">Reference proteome</keyword>
<dbReference type="EMBL" id="SMLD01000001">
    <property type="protein sequence ID" value="TDE60459.1"/>
    <property type="molecule type" value="Genomic_DNA"/>
</dbReference>
<dbReference type="PANTHER" id="PTHR30055:SF151">
    <property type="entry name" value="TRANSCRIPTIONAL REGULATORY PROTEIN"/>
    <property type="match status" value="1"/>
</dbReference>
<dbReference type="InterPro" id="IPR050109">
    <property type="entry name" value="HTH-type_TetR-like_transc_reg"/>
</dbReference>
<dbReference type="AlphaFoldDB" id="A0A4R5FYX8"/>
<proteinExistence type="predicted"/>
<feature type="DNA-binding region" description="H-T-H motif" evidence="4">
    <location>
        <begin position="45"/>
        <end position="64"/>
    </location>
</feature>
<keyword evidence="3" id="KW-0804">Transcription</keyword>
<dbReference type="SUPFAM" id="SSF46689">
    <property type="entry name" value="Homeodomain-like"/>
    <property type="match status" value="1"/>
</dbReference>
<evidence type="ECO:0000259" key="5">
    <source>
        <dbReference type="PROSITE" id="PS50977"/>
    </source>
</evidence>
<dbReference type="InterPro" id="IPR036271">
    <property type="entry name" value="Tet_transcr_reg_TetR-rel_C_sf"/>
</dbReference>
<dbReference type="PROSITE" id="PS50977">
    <property type="entry name" value="HTH_TETR_2"/>
    <property type="match status" value="1"/>
</dbReference>
<evidence type="ECO:0000256" key="3">
    <source>
        <dbReference type="ARBA" id="ARBA00023163"/>
    </source>
</evidence>